<sequence length="122" mass="14085">MIKWAIKLNKYDISYQLRKAIKAQAPVEFINEATPLEENEGKWILHFDGSSTLIGNGVKVFLTTSDRDELEYILKFDFRVDYNVLVAGFRMTLDARARNLIEYPDSQFVTNKVGGTYEVKKD</sequence>
<protein>
    <submittedName>
        <fullName evidence="1">Uncharacterized protein</fullName>
    </submittedName>
</protein>
<accession>A0AAW2NAV2</accession>
<evidence type="ECO:0000313" key="1">
    <source>
        <dbReference type="EMBL" id="KAL0340148.1"/>
    </source>
</evidence>
<reference evidence="1" key="1">
    <citation type="submission" date="2020-06" db="EMBL/GenBank/DDBJ databases">
        <authorList>
            <person name="Li T."/>
            <person name="Hu X."/>
            <person name="Zhang T."/>
            <person name="Song X."/>
            <person name="Zhang H."/>
            <person name="Dai N."/>
            <person name="Sheng W."/>
            <person name="Hou X."/>
            <person name="Wei L."/>
        </authorList>
    </citation>
    <scope>NUCLEOTIDE SEQUENCE</scope>
    <source>
        <strain evidence="1">G02</strain>
        <tissue evidence="1">Leaf</tissue>
    </source>
</reference>
<dbReference type="AlphaFoldDB" id="A0AAW2NAV2"/>
<comment type="caution">
    <text evidence="1">The sequence shown here is derived from an EMBL/GenBank/DDBJ whole genome shotgun (WGS) entry which is preliminary data.</text>
</comment>
<dbReference type="EMBL" id="JACGWJ010000020">
    <property type="protein sequence ID" value="KAL0340148.1"/>
    <property type="molecule type" value="Genomic_DNA"/>
</dbReference>
<dbReference type="PANTHER" id="PTHR48475:SF2">
    <property type="entry name" value="RIBONUCLEASE H"/>
    <property type="match status" value="1"/>
</dbReference>
<reference evidence="1" key="2">
    <citation type="journal article" date="2024" name="Plant">
        <title>Genomic evolution and insights into agronomic trait innovations of Sesamum species.</title>
        <authorList>
            <person name="Miao H."/>
            <person name="Wang L."/>
            <person name="Qu L."/>
            <person name="Liu H."/>
            <person name="Sun Y."/>
            <person name="Le M."/>
            <person name="Wang Q."/>
            <person name="Wei S."/>
            <person name="Zheng Y."/>
            <person name="Lin W."/>
            <person name="Duan Y."/>
            <person name="Cao H."/>
            <person name="Xiong S."/>
            <person name="Wang X."/>
            <person name="Wei L."/>
            <person name="Li C."/>
            <person name="Ma Q."/>
            <person name="Ju M."/>
            <person name="Zhao R."/>
            <person name="Li G."/>
            <person name="Mu C."/>
            <person name="Tian Q."/>
            <person name="Mei H."/>
            <person name="Zhang T."/>
            <person name="Gao T."/>
            <person name="Zhang H."/>
        </authorList>
    </citation>
    <scope>NUCLEOTIDE SEQUENCE</scope>
    <source>
        <strain evidence="1">G02</strain>
    </source>
</reference>
<name>A0AAW2NAV2_SESRA</name>
<organism evidence="1">
    <name type="scientific">Sesamum radiatum</name>
    <name type="common">Black benniseed</name>
    <dbReference type="NCBI Taxonomy" id="300843"/>
    <lineage>
        <taxon>Eukaryota</taxon>
        <taxon>Viridiplantae</taxon>
        <taxon>Streptophyta</taxon>
        <taxon>Embryophyta</taxon>
        <taxon>Tracheophyta</taxon>
        <taxon>Spermatophyta</taxon>
        <taxon>Magnoliopsida</taxon>
        <taxon>eudicotyledons</taxon>
        <taxon>Gunneridae</taxon>
        <taxon>Pentapetalae</taxon>
        <taxon>asterids</taxon>
        <taxon>lamiids</taxon>
        <taxon>Lamiales</taxon>
        <taxon>Pedaliaceae</taxon>
        <taxon>Sesamum</taxon>
    </lineage>
</organism>
<gene>
    <name evidence="1" type="ORF">Sradi_4531600</name>
</gene>
<dbReference type="PANTHER" id="PTHR48475">
    <property type="entry name" value="RIBONUCLEASE H"/>
    <property type="match status" value="1"/>
</dbReference>
<proteinExistence type="predicted"/>